<dbReference type="InterPro" id="IPR023796">
    <property type="entry name" value="Serpin_dom"/>
</dbReference>
<evidence type="ECO:0000256" key="5">
    <source>
        <dbReference type="SAM" id="SignalP"/>
    </source>
</evidence>
<name>A0A0T6B142_9SCAR</name>
<dbReference type="PANTHER" id="PTHR11461:SF211">
    <property type="entry name" value="GH10112P-RELATED"/>
    <property type="match status" value="1"/>
</dbReference>
<dbReference type="Pfam" id="PF00079">
    <property type="entry name" value="Serpin"/>
    <property type="match status" value="1"/>
</dbReference>
<dbReference type="Gene3D" id="2.30.39.10">
    <property type="entry name" value="Alpha-1-antitrypsin, domain 1"/>
    <property type="match status" value="1"/>
</dbReference>
<dbReference type="InterPro" id="IPR023795">
    <property type="entry name" value="Serpin_CS"/>
</dbReference>
<keyword evidence="3" id="KW-0722">Serine protease inhibitor</keyword>
<dbReference type="CDD" id="cd19601">
    <property type="entry name" value="serpin42Da-like"/>
    <property type="match status" value="1"/>
</dbReference>
<dbReference type="GO" id="GO:0004867">
    <property type="term" value="F:serine-type endopeptidase inhibitor activity"/>
    <property type="evidence" value="ECO:0007669"/>
    <property type="project" value="UniProtKB-KW"/>
</dbReference>
<keyword evidence="5" id="KW-0732">Signal</keyword>
<evidence type="ECO:0000256" key="3">
    <source>
        <dbReference type="ARBA" id="ARBA00022900"/>
    </source>
</evidence>
<evidence type="ECO:0000313" key="8">
    <source>
        <dbReference type="Proteomes" id="UP000051574"/>
    </source>
</evidence>
<proteinExistence type="inferred from homology"/>
<dbReference type="AlphaFoldDB" id="A0A0T6B142"/>
<keyword evidence="8" id="KW-1185">Reference proteome</keyword>
<dbReference type="InterPro" id="IPR042185">
    <property type="entry name" value="Serpin_sf_2"/>
</dbReference>
<dbReference type="Proteomes" id="UP000051574">
    <property type="component" value="Unassembled WGS sequence"/>
</dbReference>
<comment type="caution">
    <text evidence="7">The sequence shown here is derived from an EMBL/GenBank/DDBJ whole genome shotgun (WGS) entry which is preliminary data.</text>
</comment>
<sequence>MVGTPLPICVISAILAVSLTGATDVSTGINNFAHKLYDAISKKDDNLIFSPMSVHAALAFTYQGAAQDTARSFQRSLGVPDASETAVGYKSIVSALNNAENVKISMANKIYVKSGYKLKENFRSVADDYFSADVEAIDFGQKQKTAANINDWVKNKTNNRIQNLVKPGDFDDLTAAVLLNAIYFKGTWLKKFNAKHTHDDKFYTSETDTVDCKMMRQMGQFQYGELSSLDSKVLRLKYTDDRFAMIIILPNSKTGIVDLETKLSEKDINSFTTTNRPVSVTLPRFKLESNINLKEPLKQIGLGAIFLDGADFSNMLDSQKPLKIDKVIQKAFVEVNEEGSEAAAATGVFMMFRTALRPVNPPASFRADHPFIFYITAKLGEPGSETDKILFMGKMVSPK</sequence>
<dbReference type="GO" id="GO:0005615">
    <property type="term" value="C:extracellular space"/>
    <property type="evidence" value="ECO:0007669"/>
    <property type="project" value="InterPro"/>
</dbReference>
<feature type="chain" id="PRO_5006668273" description="Serpin domain-containing protein" evidence="5">
    <location>
        <begin position="23"/>
        <end position="399"/>
    </location>
</feature>
<feature type="signal peptide" evidence="5">
    <location>
        <begin position="1"/>
        <end position="22"/>
    </location>
</feature>
<organism evidence="7 8">
    <name type="scientific">Oryctes borbonicus</name>
    <dbReference type="NCBI Taxonomy" id="1629725"/>
    <lineage>
        <taxon>Eukaryota</taxon>
        <taxon>Metazoa</taxon>
        <taxon>Ecdysozoa</taxon>
        <taxon>Arthropoda</taxon>
        <taxon>Hexapoda</taxon>
        <taxon>Insecta</taxon>
        <taxon>Pterygota</taxon>
        <taxon>Neoptera</taxon>
        <taxon>Endopterygota</taxon>
        <taxon>Coleoptera</taxon>
        <taxon>Polyphaga</taxon>
        <taxon>Scarabaeiformia</taxon>
        <taxon>Scarabaeidae</taxon>
        <taxon>Dynastinae</taxon>
        <taxon>Oryctes</taxon>
    </lineage>
</organism>
<evidence type="ECO:0000256" key="1">
    <source>
        <dbReference type="ARBA" id="ARBA00009500"/>
    </source>
</evidence>
<dbReference type="OrthoDB" id="9518664at2759"/>
<dbReference type="SUPFAM" id="SSF56574">
    <property type="entry name" value="Serpins"/>
    <property type="match status" value="1"/>
</dbReference>
<feature type="domain" description="Serpin" evidence="6">
    <location>
        <begin position="34"/>
        <end position="398"/>
    </location>
</feature>
<dbReference type="InterPro" id="IPR000215">
    <property type="entry name" value="Serpin_fam"/>
</dbReference>
<keyword evidence="2" id="KW-0646">Protease inhibitor</keyword>
<dbReference type="PANTHER" id="PTHR11461">
    <property type="entry name" value="SERINE PROTEASE INHIBITOR, SERPIN"/>
    <property type="match status" value="1"/>
</dbReference>
<dbReference type="EMBL" id="LJIG01016286">
    <property type="protein sequence ID" value="KRT81058.1"/>
    <property type="molecule type" value="Genomic_DNA"/>
</dbReference>
<dbReference type="InterPro" id="IPR042178">
    <property type="entry name" value="Serpin_sf_1"/>
</dbReference>
<reference evidence="7 8" key="1">
    <citation type="submission" date="2015-09" db="EMBL/GenBank/DDBJ databases">
        <title>Draft genome of the scarab beetle Oryctes borbonicus.</title>
        <authorList>
            <person name="Meyer J.M."/>
            <person name="Markov G.V."/>
            <person name="Baskaran P."/>
            <person name="Herrmann M."/>
            <person name="Sommer R.J."/>
            <person name="Roedelsperger C."/>
        </authorList>
    </citation>
    <scope>NUCLEOTIDE SEQUENCE [LARGE SCALE GENOMIC DNA]</scope>
    <source>
        <strain evidence="7">OB123</strain>
        <tissue evidence="7">Whole animal</tissue>
    </source>
</reference>
<evidence type="ECO:0000256" key="4">
    <source>
        <dbReference type="RuleBase" id="RU000411"/>
    </source>
</evidence>
<protein>
    <recommendedName>
        <fullName evidence="6">Serpin domain-containing protein</fullName>
    </recommendedName>
</protein>
<dbReference type="SMART" id="SM00093">
    <property type="entry name" value="SERPIN"/>
    <property type="match status" value="1"/>
</dbReference>
<accession>A0A0T6B142</accession>
<gene>
    <name evidence="7" type="ORF">AMK59_6112</name>
</gene>
<dbReference type="Gene3D" id="3.30.497.10">
    <property type="entry name" value="Antithrombin, subunit I, domain 2"/>
    <property type="match status" value="1"/>
</dbReference>
<dbReference type="InterPro" id="IPR036186">
    <property type="entry name" value="Serpin_sf"/>
</dbReference>
<comment type="similarity">
    <text evidence="1 4">Belongs to the serpin family.</text>
</comment>
<dbReference type="PROSITE" id="PS00284">
    <property type="entry name" value="SERPIN"/>
    <property type="match status" value="1"/>
</dbReference>
<evidence type="ECO:0000256" key="2">
    <source>
        <dbReference type="ARBA" id="ARBA00022690"/>
    </source>
</evidence>
<evidence type="ECO:0000259" key="6">
    <source>
        <dbReference type="SMART" id="SM00093"/>
    </source>
</evidence>
<evidence type="ECO:0000313" key="7">
    <source>
        <dbReference type="EMBL" id="KRT81058.1"/>
    </source>
</evidence>